<evidence type="ECO:0000259" key="5">
    <source>
        <dbReference type="Pfam" id="PF22939"/>
    </source>
</evidence>
<evidence type="ECO:0000313" key="8">
    <source>
        <dbReference type="Proteomes" id="UP001187734"/>
    </source>
</evidence>
<comment type="caution">
    <text evidence="7">The sequence shown here is derived from an EMBL/GenBank/DDBJ whole genome shotgun (WGS) entry which is preliminary data.</text>
</comment>
<feature type="repeat" description="ANK" evidence="3">
    <location>
        <begin position="1162"/>
        <end position="1194"/>
    </location>
</feature>
<organism evidence="7 8">
    <name type="scientific">Fusarium torulosum</name>
    <dbReference type="NCBI Taxonomy" id="33205"/>
    <lineage>
        <taxon>Eukaryota</taxon>
        <taxon>Fungi</taxon>
        <taxon>Dikarya</taxon>
        <taxon>Ascomycota</taxon>
        <taxon>Pezizomycotina</taxon>
        <taxon>Sordariomycetes</taxon>
        <taxon>Hypocreomycetidae</taxon>
        <taxon>Hypocreales</taxon>
        <taxon>Nectriaceae</taxon>
        <taxon>Fusarium</taxon>
    </lineage>
</organism>
<feature type="repeat" description="ANK" evidence="3">
    <location>
        <begin position="931"/>
        <end position="963"/>
    </location>
</feature>
<dbReference type="PROSITE" id="PS50088">
    <property type="entry name" value="ANK_REPEAT"/>
    <property type="match status" value="9"/>
</dbReference>
<dbReference type="Pfam" id="PF00023">
    <property type="entry name" value="Ank"/>
    <property type="match status" value="4"/>
</dbReference>
<evidence type="ECO:0000259" key="6">
    <source>
        <dbReference type="Pfam" id="PF24883"/>
    </source>
</evidence>
<dbReference type="GO" id="GO:0085020">
    <property type="term" value="P:protein K6-linked ubiquitination"/>
    <property type="evidence" value="ECO:0007669"/>
    <property type="project" value="TreeGrafter"/>
</dbReference>
<dbReference type="SUPFAM" id="SSF48403">
    <property type="entry name" value="Ankyrin repeat"/>
    <property type="match status" value="2"/>
</dbReference>
<evidence type="ECO:0000256" key="2">
    <source>
        <dbReference type="ARBA" id="ARBA00023043"/>
    </source>
</evidence>
<dbReference type="Gene3D" id="3.40.50.300">
    <property type="entry name" value="P-loop containing nucleotide triphosphate hydrolases"/>
    <property type="match status" value="1"/>
</dbReference>
<dbReference type="Pfam" id="PF22939">
    <property type="entry name" value="WHD_GPIID"/>
    <property type="match status" value="1"/>
</dbReference>
<feature type="domain" description="GPI inositol-deacylase winged helix" evidence="5">
    <location>
        <begin position="653"/>
        <end position="735"/>
    </location>
</feature>
<dbReference type="InterPro" id="IPR036770">
    <property type="entry name" value="Ankyrin_rpt-contain_sf"/>
</dbReference>
<dbReference type="PRINTS" id="PR01415">
    <property type="entry name" value="ANKYRIN"/>
</dbReference>
<keyword evidence="2 3" id="KW-0040">ANK repeat</keyword>
<feature type="repeat" description="ANK" evidence="3">
    <location>
        <begin position="1129"/>
        <end position="1161"/>
    </location>
</feature>
<feature type="domain" description="Nephrocystin 3-like N-terminal" evidence="6">
    <location>
        <begin position="371"/>
        <end position="536"/>
    </location>
</feature>
<dbReference type="InterPro" id="IPR056884">
    <property type="entry name" value="NPHP3-like_N"/>
</dbReference>
<dbReference type="InterPro" id="IPR002110">
    <property type="entry name" value="Ankyrin_rpt"/>
</dbReference>
<protein>
    <submittedName>
        <fullName evidence="7">Related to ankyrin</fullName>
    </submittedName>
</protein>
<dbReference type="GO" id="GO:0004842">
    <property type="term" value="F:ubiquitin-protein transferase activity"/>
    <property type="evidence" value="ECO:0007669"/>
    <property type="project" value="TreeGrafter"/>
</dbReference>
<dbReference type="SUPFAM" id="SSF52540">
    <property type="entry name" value="P-loop containing nucleoside triphosphate hydrolases"/>
    <property type="match status" value="1"/>
</dbReference>
<feature type="repeat" description="ANK" evidence="3">
    <location>
        <begin position="1195"/>
        <end position="1227"/>
    </location>
</feature>
<feature type="coiled-coil region" evidence="4">
    <location>
        <begin position="629"/>
        <end position="656"/>
    </location>
</feature>
<keyword evidence="4" id="KW-0175">Coiled coil</keyword>
<feature type="repeat" description="ANK" evidence="3">
    <location>
        <begin position="1228"/>
        <end position="1260"/>
    </location>
</feature>
<dbReference type="Proteomes" id="UP001187734">
    <property type="component" value="Unassembled WGS sequence"/>
</dbReference>
<feature type="repeat" description="ANK" evidence="3">
    <location>
        <begin position="997"/>
        <end position="1029"/>
    </location>
</feature>
<feature type="repeat" description="ANK" evidence="3">
    <location>
        <begin position="964"/>
        <end position="996"/>
    </location>
</feature>
<dbReference type="Pfam" id="PF24883">
    <property type="entry name" value="NPHP3_N"/>
    <property type="match status" value="1"/>
</dbReference>
<feature type="repeat" description="ANK" evidence="3">
    <location>
        <begin position="898"/>
        <end position="930"/>
    </location>
</feature>
<reference evidence="7" key="1">
    <citation type="submission" date="2018-03" db="EMBL/GenBank/DDBJ databases">
        <authorList>
            <person name="Guldener U."/>
        </authorList>
    </citation>
    <scope>NUCLEOTIDE SEQUENCE</scope>
</reference>
<dbReference type="PROSITE" id="PS50297">
    <property type="entry name" value="ANK_REP_REGION"/>
    <property type="match status" value="8"/>
</dbReference>
<keyword evidence="1" id="KW-0677">Repeat</keyword>
<dbReference type="SMART" id="SM00248">
    <property type="entry name" value="ANK"/>
    <property type="match status" value="14"/>
</dbReference>
<evidence type="ECO:0000256" key="4">
    <source>
        <dbReference type="SAM" id="Coils"/>
    </source>
</evidence>
<evidence type="ECO:0000313" key="7">
    <source>
        <dbReference type="EMBL" id="SPJ73846.1"/>
    </source>
</evidence>
<dbReference type="GO" id="GO:0009116">
    <property type="term" value="P:nucleoside metabolic process"/>
    <property type="evidence" value="ECO:0007669"/>
    <property type="project" value="InterPro"/>
</dbReference>
<dbReference type="PANTHER" id="PTHR24171">
    <property type="entry name" value="ANKYRIN REPEAT DOMAIN-CONTAINING PROTEIN 39-RELATED"/>
    <property type="match status" value="1"/>
</dbReference>
<dbReference type="Gene3D" id="3.40.50.1580">
    <property type="entry name" value="Nucleoside phosphorylase domain"/>
    <property type="match status" value="1"/>
</dbReference>
<evidence type="ECO:0000256" key="3">
    <source>
        <dbReference type="PROSITE-ProRule" id="PRU00023"/>
    </source>
</evidence>
<dbReference type="Gene3D" id="1.25.40.20">
    <property type="entry name" value="Ankyrin repeat-containing domain"/>
    <property type="match status" value="3"/>
</dbReference>
<name>A0AAE8SFN8_9HYPO</name>
<dbReference type="InterPro" id="IPR054471">
    <property type="entry name" value="GPIID_WHD"/>
</dbReference>
<dbReference type="InterPro" id="IPR035994">
    <property type="entry name" value="Nucleoside_phosphorylase_sf"/>
</dbReference>
<dbReference type="SUPFAM" id="SSF53167">
    <property type="entry name" value="Purine and uridine phosphorylases"/>
    <property type="match status" value="1"/>
</dbReference>
<evidence type="ECO:0000256" key="1">
    <source>
        <dbReference type="ARBA" id="ARBA00022737"/>
    </source>
</evidence>
<keyword evidence="8" id="KW-1185">Reference proteome</keyword>
<proteinExistence type="predicted"/>
<accession>A0AAE8SFN8</accession>
<dbReference type="Pfam" id="PF12796">
    <property type="entry name" value="Ank_2"/>
    <property type="match status" value="3"/>
</dbReference>
<dbReference type="InterPro" id="IPR027417">
    <property type="entry name" value="P-loop_NTPase"/>
</dbReference>
<sequence>MSSPNDYTVGWICAISVEAVAATVFLDERLEGPATQHKDDTNSYKFGKIRDHLVVIATLPKGEYGIATAASVAKDLTRSFPNVRIGLMVGVGGGAPSSKNDIRLGDVVVSTPEKGQSGIFQYDYGESRQEESFKYTRALDQPPRLLRTAVASLHVEHEIDGNGIDDAVAEILEQKPNLRGKYGRPSDDKDILFQPAVVHVGGDSCDTCSMDEADVIDRGPRQNERSSIHYGTIASANTLMKNAILRDRLASQKNVLCFEMEAAGLMNGFSCLVIRGICDYSDSHKNKGWQGYAAMAAAAYAKQIISIIRPQQVEDVPRLGRIETQIREIAQTAQDVRSHQEREADLSILTWLSSTDFGKQQTDNLRKWQPGTVQWLLDSREYQKWVQDKGQILFCPGIPGAGKTVSASVVVNDLTQRFSGNTDIGIVCVYCSYAQKDSQHTITLLGGILKQLCQRRGSVPQDVQDLYISHQNGETGPQYDEIMKALKCHLRDYSYVMVVVDALDEWQPPPNDRFNLVDELLRLHSECHLNLFVTSRLVPAIQEKFQKHPCRQIMASHDDIHRYIEDYHWPLLSLVGRRPDLQQEIKSCVCQAANGMFLLAQFYLTSLEDKTTPREVKDTLRVFQDRAERKDHDRNLDMLEEAYDEVMARINQQGENYRRKAHQVLSWVCYASRELYVRELQSAIAVREHDFDVQDDDLSDISLLLSVCCGIVVLGKATQTIQLVHYTAQDYFFHKQEDLFPQVHSYLAKQCLNYLSLEKFKDGLPISEDYKTIWLPFDPDISQTIQGRLGLKGHPKYTPGWYAFYEYAAVYWGHHVRRATRSASSVDQAALNLLRSEKKINAAIKIQIDAYGSRMFPNLGWRTENLIINGLHLAAFYGLDRIIPLLVDTFEVNSKDTDGRTALSWASEAGWLAVIERLLSANADFEAVDNLRRTALHLAAEFNHVEVLQLLIDAGVNIDAVDSYGYTALQYAARLNHIEAVQLLIDAGVNVQAVNSYGDTALHCAARSGHVEVVHLLINAGVNVRAVNSYGDTALHCAARSGHNVIVHILLINGARFDISNRNGQVPLNLAVRGGSRSVYETFCKMGANPRSCGYDRRTILMEAAWCNDEALVIALLEEKFDFEAQDHCDRTALMEACERGHQTIVEALLQHNARVDIQDHTGKTALMEACEKGHQTIVEALLQHNARVDIQDYTGKTALMEACEKGHQTIVEALLQHNARVDIQDHTGKTSLMEACEKGHQKIVAALLQYNPRLDIQDHAGHTALMKTIDKQDWEVPSQLLLSGSQQKYPYLKPIYYGAALLYASANYRKPFVKVLLEKSALYSADAHNGLPLLAALTGEHGRGGGYESIIQLLLHLGLDLTQRKEETSRKLMVEASKQGNEELVRWLIQQGISVHGANERHETPLVAASRGRHKSIVKLLRAEGARFTRHPSTK</sequence>
<dbReference type="EMBL" id="ONZP01000107">
    <property type="protein sequence ID" value="SPJ73846.1"/>
    <property type="molecule type" value="Genomic_DNA"/>
</dbReference>
<gene>
    <name evidence="7" type="ORF">FTOL_03576</name>
</gene>
<feature type="repeat" description="ANK" evidence="3">
    <location>
        <begin position="1030"/>
        <end position="1062"/>
    </location>
</feature>